<dbReference type="Pfam" id="PF13191">
    <property type="entry name" value="AAA_16"/>
    <property type="match status" value="1"/>
</dbReference>
<dbReference type="SUPFAM" id="SSF48452">
    <property type="entry name" value="TPR-like"/>
    <property type="match status" value="1"/>
</dbReference>
<dbReference type="InterPro" id="IPR019734">
    <property type="entry name" value="TPR_rpt"/>
</dbReference>
<evidence type="ECO:0000313" key="2">
    <source>
        <dbReference type="EMBL" id="MDD9207554.1"/>
    </source>
</evidence>
<dbReference type="InterPro" id="IPR029787">
    <property type="entry name" value="Nucleotide_cyclase"/>
</dbReference>
<sequence>MSELPEGTITLLFSDIEGSTRLLARLGERYGEVLSTQRAVMRAAFAMHGGHEMGTEGDSFFVVFRTVGAAVRAAVQAQRALCAASWPDGVQVRVRMGVHTGEPTRHEDGYVGMDVHRAARVAAVAHGGQVVLTAATHRIATTQDDVEALDLGEHRLKDIPGVERLHQLCAPGLPRTFPPLRSLGSRSTLPLPPTAMVGRERELAEVRCALAEPVGGAVTLTGPGGVGKTRLALAVAAAVEGELVDGVYFVPLSAVRSEDVLWSSVAEALDVAGDRKDAEGVLQHVSGRQVLVVLDNLEQIPQAPQAVTRLVAAGRGVRVLATSRRPLHVPGEREHAVAPLGLPAPGASPAAAAASEALALFVQRATATRPDFRLTEEIVADVSEICRALDGLPLAIELVAARIKLLGPRALRARLDTVLELEQPTVGVPSRQRTLRAAIAWSHDLLGPDLREVFARLSVFSGWFDLPAVAAVVSTEHAGHQGDGLTPGLAELGELVDASLVTVRDGPDGEPHFRLLRTIAAFGRQALADSGHEAEVRRRHAEHYLALAEQVRTRLRSAGHLTARDRLESELDNVRAALTWTFDTGETTLALRLCEQLRWFWYACGYQLEGRRWLATAVGAAADEDSAELARARHGLAVLVLQQGEANEARDLLRQSLAYWRRVGEPERVAAELNSLAMAHRALGEADLARVLLEEAVTEARRGNGAVALADALSNLAALEIDAGSYASATTLLQEVLALDEAAGDAWGIAADHVNLAATLLRAGRHGEAAGLLRQHGAGITDLGDAELTVDLVELCCVLHAERGHGERAARLLGAVRALRSRTGLVMAEPDRAWLESRLAPVRERVGGELWAAGLAAGADLDARQLVDEALALP</sequence>
<dbReference type="Pfam" id="PF25872">
    <property type="entry name" value="HTH_77"/>
    <property type="match status" value="1"/>
</dbReference>
<dbReference type="InterPro" id="IPR041664">
    <property type="entry name" value="AAA_16"/>
</dbReference>
<dbReference type="Pfam" id="PF00211">
    <property type="entry name" value="Guanylate_cyc"/>
    <property type="match status" value="1"/>
</dbReference>
<dbReference type="InterPro" id="IPR011990">
    <property type="entry name" value="TPR-like_helical_dom_sf"/>
</dbReference>
<dbReference type="InterPro" id="IPR027417">
    <property type="entry name" value="P-loop_NTPase"/>
</dbReference>
<dbReference type="SUPFAM" id="SSF55073">
    <property type="entry name" value="Nucleotide cyclase"/>
    <property type="match status" value="1"/>
</dbReference>
<keyword evidence="3" id="KW-1185">Reference proteome</keyword>
<organism evidence="2 3">
    <name type="scientific">Georgenia halotolerans</name>
    <dbReference type="NCBI Taxonomy" id="3028317"/>
    <lineage>
        <taxon>Bacteria</taxon>
        <taxon>Bacillati</taxon>
        <taxon>Actinomycetota</taxon>
        <taxon>Actinomycetes</taxon>
        <taxon>Micrococcales</taxon>
        <taxon>Bogoriellaceae</taxon>
        <taxon>Georgenia</taxon>
    </lineage>
</organism>
<reference evidence="2" key="1">
    <citation type="submission" date="2023-02" db="EMBL/GenBank/DDBJ databases">
        <title>Georgenia sp.10Sc9-8, isolated from a soil sample collected from the Taklamakan desert.</title>
        <authorList>
            <person name="Liu S."/>
        </authorList>
    </citation>
    <scope>NUCLEOTIDE SEQUENCE</scope>
    <source>
        <strain evidence="2">10Sc9-8</strain>
    </source>
</reference>
<dbReference type="PANTHER" id="PTHR47691">
    <property type="entry name" value="REGULATOR-RELATED"/>
    <property type="match status" value="1"/>
</dbReference>
<dbReference type="SMART" id="SM00382">
    <property type="entry name" value="AAA"/>
    <property type="match status" value="1"/>
</dbReference>
<dbReference type="Gene3D" id="1.25.40.10">
    <property type="entry name" value="Tetratricopeptide repeat domain"/>
    <property type="match status" value="1"/>
</dbReference>
<dbReference type="Pfam" id="PF13374">
    <property type="entry name" value="TPR_10"/>
    <property type="match status" value="1"/>
</dbReference>
<dbReference type="SMART" id="SM00028">
    <property type="entry name" value="TPR"/>
    <property type="match status" value="3"/>
</dbReference>
<accession>A0ABT5TZY0</accession>
<dbReference type="PROSITE" id="PS50125">
    <property type="entry name" value="GUANYLATE_CYCLASE_2"/>
    <property type="match status" value="1"/>
</dbReference>
<name>A0ABT5TZY0_9MICO</name>
<protein>
    <submittedName>
        <fullName evidence="2">Adenylate/guanylate cyclase domain-containing protein</fullName>
    </submittedName>
</protein>
<comment type="caution">
    <text evidence="2">The sequence shown here is derived from an EMBL/GenBank/DDBJ whole genome shotgun (WGS) entry which is preliminary data.</text>
</comment>
<feature type="domain" description="Guanylate cyclase" evidence="1">
    <location>
        <begin position="10"/>
        <end position="122"/>
    </location>
</feature>
<proteinExistence type="predicted"/>
<dbReference type="InterPro" id="IPR001054">
    <property type="entry name" value="A/G_cyclase"/>
</dbReference>
<dbReference type="EMBL" id="JARACI010001122">
    <property type="protein sequence ID" value="MDD9207554.1"/>
    <property type="molecule type" value="Genomic_DNA"/>
</dbReference>
<dbReference type="SUPFAM" id="SSF52540">
    <property type="entry name" value="P-loop containing nucleoside triphosphate hydrolases"/>
    <property type="match status" value="1"/>
</dbReference>
<dbReference type="SMART" id="SM00044">
    <property type="entry name" value="CYCc"/>
    <property type="match status" value="1"/>
</dbReference>
<dbReference type="Gene3D" id="3.40.50.300">
    <property type="entry name" value="P-loop containing nucleotide triphosphate hydrolases"/>
    <property type="match status" value="1"/>
</dbReference>
<dbReference type="Gene3D" id="3.30.70.1230">
    <property type="entry name" value="Nucleotide cyclase"/>
    <property type="match status" value="1"/>
</dbReference>
<dbReference type="PRINTS" id="PR00364">
    <property type="entry name" value="DISEASERSIST"/>
</dbReference>
<dbReference type="PANTHER" id="PTHR47691:SF3">
    <property type="entry name" value="HTH-TYPE TRANSCRIPTIONAL REGULATOR RV0890C-RELATED"/>
    <property type="match status" value="1"/>
</dbReference>
<dbReference type="InterPro" id="IPR003593">
    <property type="entry name" value="AAA+_ATPase"/>
</dbReference>
<evidence type="ECO:0000259" key="1">
    <source>
        <dbReference type="PROSITE" id="PS50125"/>
    </source>
</evidence>
<gene>
    <name evidence="2" type="ORF">PU560_13945</name>
</gene>
<dbReference type="InterPro" id="IPR058852">
    <property type="entry name" value="HTH_77"/>
</dbReference>
<dbReference type="Pfam" id="PF13424">
    <property type="entry name" value="TPR_12"/>
    <property type="match status" value="1"/>
</dbReference>
<evidence type="ECO:0000313" key="3">
    <source>
        <dbReference type="Proteomes" id="UP001165561"/>
    </source>
</evidence>
<dbReference type="Proteomes" id="UP001165561">
    <property type="component" value="Unassembled WGS sequence"/>
</dbReference>